<dbReference type="InterPro" id="IPR004641">
    <property type="entry name" value="RNase_HIII"/>
</dbReference>
<dbReference type="AlphaFoldDB" id="A0A4Q2K8M1"/>
<keyword evidence="10 12" id="KW-0378">Hydrolase</keyword>
<keyword evidence="6" id="KW-0963">Cytoplasm</keyword>
<feature type="binding site" evidence="12">
    <location>
        <position position="134"/>
    </location>
    <ligand>
        <name>a divalent metal cation</name>
        <dbReference type="ChEBI" id="CHEBI:60240"/>
    </ligand>
</feature>
<evidence type="ECO:0000256" key="6">
    <source>
        <dbReference type="ARBA" id="ARBA00022490"/>
    </source>
</evidence>
<evidence type="ECO:0000256" key="9">
    <source>
        <dbReference type="ARBA" id="ARBA00022759"/>
    </source>
</evidence>
<comment type="cofactor">
    <cofactor evidence="2">
        <name>Mg(2+)</name>
        <dbReference type="ChEBI" id="CHEBI:18420"/>
    </cofactor>
</comment>
<keyword evidence="8 12" id="KW-0479">Metal-binding</keyword>
<dbReference type="NCBIfam" id="TIGR00716">
    <property type="entry name" value="rnhC"/>
    <property type="match status" value="1"/>
</dbReference>
<comment type="function">
    <text evidence="3 13">Endonuclease that specifically degrades the RNA of RNA-DNA hybrids.</text>
</comment>
<dbReference type="EC" id="3.1.26.4" evidence="13"/>
<comment type="subcellular location">
    <subcellularLocation>
        <location evidence="4">Cytoplasm</location>
    </subcellularLocation>
</comment>
<gene>
    <name evidence="15" type="primary">rnhC</name>
    <name evidence="15" type="ORF">ESZ91_10720</name>
</gene>
<comment type="similarity">
    <text evidence="5">Belongs to the RNase HII family. RnhC subfamily.</text>
</comment>
<dbReference type="PANTHER" id="PTHR10954:SF23">
    <property type="entry name" value="RIBONUCLEASE"/>
    <property type="match status" value="1"/>
</dbReference>
<comment type="cofactor">
    <cofactor evidence="12">
        <name>Mn(2+)</name>
        <dbReference type="ChEBI" id="CHEBI:29035"/>
    </cofactor>
    <cofactor evidence="12">
        <name>Mg(2+)</name>
        <dbReference type="ChEBI" id="CHEBI:18420"/>
    </cofactor>
    <text evidence="12">Manganese or magnesium. Binds 1 divalent metal ion per monomer in the absence of substrate. May bind a second metal ion after substrate binding.</text>
</comment>
<evidence type="ECO:0000256" key="7">
    <source>
        <dbReference type="ARBA" id="ARBA00022722"/>
    </source>
</evidence>
<evidence type="ECO:0000259" key="14">
    <source>
        <dbReference type="PROSITE" id="PS51975"/>
    </source>
</evidence>
<evidence type="ECO:0000256" key="10">
    <source>
        <dbReference type="ARBA" id="ARBA00022801"/>
    </source>
</evidence>
<dbReference type="InterPro" id="IPR036397">
    <property type="entry name" value="RNaseH_sf"/>
</dbReference>
<dbReference type="InterPro" id="IPR001352">
    <property type="entry name" value="RNase_HII/HIII"/>
</dbReference>
<feature type="binding site" evidence="12">
    <location>
        <position position="29"/>
    </location>
    <ligand>
        <name>a divalent metal cation</name>
        <dbReference type="ChEBI" id="CHEBI:60240"/>
    </ligand>
</feature>
<evidence type="ECO:0000313" key="16">
    <source>
        <dbReference type="Proteomes" id="UP000291269"/>
    </source>
</evidence>
<dbReference type="SUPFAM" id="SSF53098">
    <property type="entry name" value="Ribonuclease H-like"/>
    <property type="match status" value="1"/>
</dbReference>
<accession>A0A4Q2K8M1</accession>
<protein>
    <recommendedName>
        <fullName evidence="13">Ribonuclease</fullName>
        <ecNumber evidence="13">3.1.26.4</ecNumber>
    </recommendedName>
</protein>
<dbReference type="PROSITE" id="PS51975">
    <property type="entry name" value="RNASE_H_2"/>
    <property type="match status" value="1"/>
</dbReference>
<dbReference type="GO" id="GO:0004523">
    <property type="term" value="F:RNA-DNA hybrid ribonuclease activity"/>
    <property type="evidence" value="ECO:0007669"/>
    <property type="project" value="UniProtKB-UniRule"/>
</dbReference>
<evidence type="ECO:0000256" key="13">
    <source>
        <dbReference type="RuleBase" id="RU003515"/>
    </source>
</evidence>
<dbReference type="Proteomes" id="UP000291269">
    <property type="component" value="Unassembled WGS sequence"/>
</dbReference>
<sequence length="233" mass="25783">MLVHKSSVSTSNNEIKEIPILDCHIGTDESGKGDYFGPLVIAGVYVSKHEEKILAELGVRDSKNNSDSKNLGLAQKIRELLGKDKFSIICIGPERYNSLYEEMGKNLNRVLGWGHARAIENLLALNTCEHAIADQFGDETIINNALMEKGKQVKLLQTPKGERDIGVAAASILARARFLEELDKIEKTVKIPIAKGVNPVVEEAAKKIYFLGGIDKLKCFVKLHFKTTQKIIN</sequence>
<comment type="caution">
    <text evidence="15">The sequence shown here is derived from an EMBL/GenBank/DDBJ whole genome shotgun (WGS) entry which is preliminary data.</text>
</comment>
<proteinExistence type="inferred from homology"/>
<evidence type="ECO:0000256" key="5">
    <source>
        <dbReference type="ARBA" id="ARBA00008378"/>
    </source>
</evidence>
<feature type="binding site" evidence="12">
    <location>
        <position position="28"/>
    </location>
    <ligand>
        <name>a divalent metal cation</name>
        <dbReference type="ChEBI" id="CHEBI:60240"/>
    </ligand>
</feature>
<evidence type="ECO:0000256" key="8">
    <source>
        <dbReference type="ARBA" id="ARBA00022723"/>
    </source>
</evidence>
<dbReference type="EMBL" id="SDOZ01000005">
    <property type="protein sequence ID" value="RXZ57966.1"/>
    <property type="molecule type" value="Genomic_DNA"/>
</dbReference>
<dbReference type="Gene3D" id="3.30.420.10">
    <property type="entry name" value="Ribonuclease H-like superfamily/Ribonuclease H"/>
    <property type="match status" value="1"/>
</dbReference>
<keyword evidence="11" id="KW-0460">Magnesium</keyword>
<dbReference type="InterPro" id="IPR024567">
    <property type="entry name" value="RNase_HII/HIII_dom"/>
</dbReference>
<dbReference type="GO" id="GO:0046872">
    <property type="term" value="F:metal ion binding"/>
    <property type="evidence" value="ECO:0007669"/>
    <property type="project" value="UniProtKB-KW"/>
</dbReference>
<name>A0A4Q2K8M1_9FIRM</name>
<keyword evidence="9 12" id="KW-0255">Endonuclease</keyword>
<dbReference type="PANTHER" id="PTHR10954">
    <property type="entry name" value="RIBONUCLEASE H2 SUBUNIT A"/>
    <property type="match status" value="1"/>
</dbReference>
<comment type="catalytic activity">
    <reaction evidence="1 12 13">
        <text>Endonucleolytic cleavage to 5'-phosphomonoester.</text>
        <dbReference type="EC" id="3.1.26.4"/>
    </reaction>
</comment>
<dbReference type="InterPro" id="IPR012337">
    <property type="entry name" value="RNaseH-like_sf"/>
</dbReference>
<dbReference type="GO" id="GO:0006298">
    <property type="term" value="P:mismatch repair"/>
    <property type="evidence" value="ECO:0007669"/>
    <property type="project" value="TreeGrafter"/>
</dbReference>
<reference evidence="15 16" key="1">
    <citation type="journal article" date="2019" name="Gut">
        <title>Antibiotics-induced monodominance of a novel gut bacterial order.</title>
        <authorList>
            <person name="Hildebrand F."/>
            <person name="Moitinho-Silva L."/>
            <person name="Blasche S."/>
            <person name="Jahn M.T."/>
            <person name="Gossmann T.I."/>
            <person name="Heuerta-Cepas J."/>
            <person name="Hercog R."/>
            <person name="Luetge M."/>
            <person name="Bahram M."/>
            <person name="Pryszlak A."/>
            <person name="Alves R.J."/>
            <person name="Waszak S.M."/>
            <person name="Zhu A."/>
            <person name="Ye L."/>
            <person name="Costea P.I."/>
            <person name="Aalvink S."/>
            <person name="Belzer C."/>
            <person name="Forslund S.K."/>
            <person name="Sunagawa S."/>
            <person name="Hentschel U."/>
            <person name="Merten C."/>
            <person name="Patil K.R."/>
            <person name="Benes V."/>
            <person name="Bork P."/>
        </authorList>
    </citation>
    <scope>NUCLEOTIDE SEQUENCE [LARGE SCALE GENOMIC DNA]</scope>
    <source>
        <strain evidence="15 16">HDS1380</strain>
    </source>
</reference>
<keyword evidence="7 12" id="KW-0540">Nuclease</keyword>
<dbReference type="CDD" id="cd06590">
    <property type="entry name" value="RNase_HII_bacteria_HIII_like"/>
    <property type="match status" value="1"/>
</dbReference>
<evidence type="ECO:0000256" key="12">
    <source>
        <dbReference type="PROSITE-ProRule" id="PRU01319"/>
    </source>
</evidence>
<dbReference type="Pfam" id="PF01351">
    <property type="entry name" value="RNase_HII"/>
    <property type="match status" value="1"/>
</dbReference>
<dbReference type="GO" id="GO:0005737">
    <property type="term" value="C:cytoplasm"/>
    <property type="evidence" value="ECO:0007669"/>
    <property type="project" value="UniProtKB-SubCell"/>
</dbReference>
<evidence type="ECO:0000256" key="11">
    <source>
        <dbReference type="ARBA" id="ARBA00022842"/>
    </source>
</evidence>
<dbReference type="OrthoDB" id="9777935at2"/>
<feature type="domain" description="RNase H type-2" evidence="14">
    <location>
        <begin position="22"/>
        <end position="233"/>
    </location>
</feature>
<dbReference type="GO" id="GO:0043137">
    <property type="term" value="P:DNA replication, removal of RNA primer"/>
    <property type="evidence" value="ECO:0007669"/>
    <property type="project" value="TreeGrafter"/>
</dbReference>
<evidence type="ECO:0000256" key="2">
    <source>
        <dbReference type="ARBA" id="ARBA00001946"/>
    </source>
</evidence>
<evidence type="ECO:0000256" key="1">
    <source>
        <dbReference type="ARBA" id="ARBA00000077"/>
    </source>
</evidence>
<evidence type="ECO:0000256" key="4">
    <source>
        <dbReference type="ARBA" id="ARBA00004496"/>
    </source>
</evidence>
<keyword evidence="16" id="KW-1185">Reference proteome</keyword>
<organism evidence="15 16">
    <name type="scientific">Candidatus Borkfalkia ceftriaxoniphila</name>
    <dbReference type="NCBI Taxonomy" id="2508949"/>
    <lineage>
        <taxon>Bacteria</taxon>
        <taxon>Bacillati</taxon>
        <taxon>Bacillota</taxon>
        <taxon>Clostridia</taxon>
        <taxon>Christensenellales</taxon>
        <taxon>Christensenellaceae</taxon>
        <taxon>Candidatus Borkfalkia</taxon>
    </lineage>
</organism>
<evidence type="ECO:0000313" key="15">
    <source>
        <dbReference type="EMBL" id="RXZ57966.1"/>
    </source>
</evidence>
<dbReference type="GO" id="GO:0003723">
    <property type="term" value="F:RNA binding"/>
    <property type="evidence" value="ECO:0007669"/>
    <property type="project" value="UniProtKB-UniRule"/>
</dbReference>
<dbReference type="GO" id="GO:0032299">
    <property type="term" value="C:ribonuclease H2 complex"/>
    <property type="evidence" value="ECO:0007669"/>
    <property type="project" value="TreeGrafter"/>
</dbReference>
<evidence type="ECO:0000256" key="3">
    <source>
        <dbReference type="ARBA" id="ARBA00004065"/>
    </source>
</evidence>